<evidence type="ECO:0000256" key="2">
    <source>
        <dbReference type="SAM" id="SignalP"/>
    </source>
</evidence>
<name>A0A3B0ML85_THEAN</name>
<evidence type="ECO:0000313" key="3">
    <source>
        <dbReference type="EMBL" id="SVP90853.1"/>
    </source>
</evidence>
<accession>A0A3B0ML85</accession>
<organism evidence="3">
    <name type="scientific">Theileria annulata</name>
    <dbReference type="NCBI Taxonomy" id="5874"/>
    <lineage>
        <taxon>Eukaryota</taxon>
        <taxon>Sar</taxon>
        <taxon>Alveolata</taxon>
        <taxon>Apicomplexa</taxon>
        <taxon>Aconoidasida</taxon>
        <taxon>Piroplasmida</taxon>
        <taxon>Theileriidae</taxon>
        <taxon>Theileria</taxon>
    </lineage>
</organism>
<keyword evidence="1" id="KW-0472">Membrane</keyword>
<sequence>MNFPILNCLILFAVLSSEATNVKLEREDQNHLVVLNEKNFEKLTQSSTGATTGINYKLFIYLLVIYIFKKIFYFLENYKVNNTVKQ</sequence>
<reference evidence="3" key="1">
    <citation type="submission" date="2018-07" db="EMBL/GenBank/DDBJ databases">
        <authorList>
            <person name="Quirk P.G."/>
            <person name="Krulwich T.A."/>
        </authorList>
    </citation>
    <scope>NUCLEOTIDE SEQUENCE</scope>
    <source>
        <strain evidence="3">Anand</strain>
    </source>
</reference>
<evidence type="ECO:0000313" key="4">
    <source>
        <dbReference type="EMBL" id="SVP91419.1"/>
    </source>
</evidence>
<dbReference type="EMBL" id="UIVT01000002">
    <property type="protein sequence ID" value="SVP90853.1"/>
    <property type="molecule type" value="Genomic_DNA"/>
</dbReference>
<feature type="chain" id="PRO_5033791861" evidence="2">
    <location>
        <begin position="20"/>
        <end position="86"/>
    </location>
</feature>
<dbReference type="EMBL" id="UIVS01000002">
    <property type="protein sequence ID" value="SVP91419.1"/>
    <property type="molecule type" value="Genomic_DNA"/>
</dbReference>
<feature type="signal peptide" evidence="2">
    <location>
        <begin position="1"/>
        <end position="19"/>
    </location>
</feature>
<keyword evidence="2" id="KW-0732">Signal</keyword>
<dbReference type="AlphaFoldDB" id="A0A3B0ML85"/>
<gene>
    <name evidence="3" type="ORF">TAT_000156400</name>
    <name evidence="4" type="ORF">TAV_000156600</name>
</gene>
<protein>
    <submittedName>
        <fullName evidence="3">Uncharacterized protein</fullName>
    </submittedName>
</protein>
<keyword evidence="1" id="KW-0812">Transmembrane</keyword>
<dbReference type="VEuPathDB" id="PiroplasmaDB:TA14085"/>
<keyword evidence="1" id="KW-1133">Transmembrane helix</keyword>
<feature type="transmembrane region" description="Helical" evidence="1">
    <location>
        <begin position="58"/>
        <end position="75"/>
    </location>
</feature>
<proteinExistence type="predicted"/>
<evidence type="ECO:0000256" key="1">
    <source>
        <dbReference type="SAM" id="Phobius"/>
    </source>
</evidence>